<keyword evidence="4" id="KW-0812">Transmembrane</keyword>
<accession>A0A5N5F6R6</accession>
<dbReference type="PANTHER" id="PTHR47936">
    <property type="entry name" value="PPR_LONG DOMAIN-CONTAINING PROTEIN"/>
    <property type="match status" value="1"/>
</dbReference>
<proteinExistence type="inferred from homology"/>
<feature type="repeat" description="PPR" evidence="3">
    <location>
        <begin position="154"/>
        <end position="188"/>
    </location>
</feature>
<reference evidence="5 6" key="1">
    <citation type="submission" date="2019-09" db="EMBL/GenBank/DDBJ databases">
        <authorList>
            <person name="Ou C."/>
        </authorList>
    </citation>
    <scope>NUCLEOTIDE SEQUENCE [LARGE SCALE GENOMIC DNA]</scope>
    <source>
        <strain evidence="5">S2</strain>
        <tissue evidence="5">Leaf</tissue>
    </source>
</reference>
<feature type="repeat" description="PPR" evidence="3">
    <location>
        <begin position="84"/>
        <end position="118"/>
    </location>
</feature>
<dbReference type="PROSITE" id="PS51375">
    <property type="entry name" value="PPR"/>
    <property type="match status" value="12"/>
</dbReference>
<feature type="repeat" description="PPR" evidence="3">
    <location>
        <begin position="259"/>
        <end position="293"/>
    </location>
</feature>
<keyword evidence="2" id="KW-0677">Repeat</keyword>
<evidence type="ECO:0000313" key="5">
    <source>
        <dbReference type="EMBL" id="KAB2596932.1"/>
    </source>
</evidence>
<reference evidence="5 6" key="3">
    <citation type="submission" date="2019-11" db="EMBL/GenBank/DDBJ databases">
        <title>A de novo genome assembly of a pear dwarfing rootstock.</title>
        <authorList>
            <person name="Wang F."/>
            <person name="Wang J."/>
            <person name="Li S."/>
            <person name="Zhang Y."/>
            <person name="Fang M."/>
            <person name="Ma L."/>
            <person name="Zhao Y."/>
            <person name="Jiang S."/>
        </authorList>
    </citation>
    <scope>NUCLEOTIDE SEQUENCE [LARGE SCALE GENOMIC DNA]</scope>
    <source>
        <strain evidence="5">S2</strain>
        <tissue evidence="5">Leaf</tissue>
    </source>
</reference>
<feature type="repeat" description="PPR" evidence="3">
    <location>
        <begin position="364"/>
        <end position="398"/>
    </location>
</feature>
<feature type="repeat" description="PPR" evidence="3">
    <location>
        <begin position="434"/>
        <end position="468"/>
    </location>
</feature>
<dbReference type="InterPro" id="IPR011990">
    <property type="entry name" value="TPR-like_helical_dom_sf"/>
</dbReference>
<comment type="caution">
    <text evidence="5">The sequence shown here is derived from an EMBL/GenBank/DDBJ whole genome shotgun (WGS) entry which is preliminary data.</text>
</comment>
<keyword evidence="6" id="KW-1185">Reference proteome</keyword>
<evidence type="ECO:0000256" key="1">
    <source>
        <dbReference type="ARBA" id="ARBA00007626"/>
    </source>
</evidence>
<dbReference type="Pfam" id="PF01535">
    <property type="entry name" value="PPR"/>
    <property type="match status" value="1"/>
</dbReference>
<evidence type="ECO:0000313" key="6">
    <source>
        <dbReference type="Proteomes" id="UP000327157"/>
    </source>
</evidence>
<feature type="repeat" description="PPR" evidence="3">
    <location>
        <begin position="119"/>
        <end position="153"/>
    </location>
</feature>
<reference evidence="6" key="2">
    <citation type="submission" date="2019-10" db="EMBL/GenBank/DDBJ databases">
        <title>A de novo genome assembly of a pear dwarfing rootstock.</title>
        <authorList>
            <person name="Wang F."/>
            <person name="Wang J."/>
            <person name="Li S."/>
            <person name="Zhang Y."/>
            <person name="Fang M."/>
            <person name="Ma L."/>
            <person name="Zhao Y."/>
            <person name="Jiang S."/>
        </authorList>
    </citation>
    <scope>NUCLEOTIDE SEQUENCE [LARGE SCALE GENOMIC DNA]</scope>
</reference>
<name>A0A5N5F6R6_9ROSA</name>
<dbReference type="InterPro" id="IPR002885">
    <property type="entry name" value="PPR_rpt"/>
</dbReference>
<feature type="repeat" description="PPR" evidence="3">
    <location>
        <begin position="224"/>
        <end position="258"/>
    </location>
</feature>
<dbReference type="OrthoDB" id="185373at2759"/>
<feature type="repeat" description="PPR" evidence="3">
    <location>
        <begin position="399"/>
        <end position="433"/>
    </location>
</feature>
<evidence type="ECO:0000256" key="4">
    <source>
        <dbReference type="SAM" id="Phobius"/>
    </source>
</evidence>
<protein>
    <submittedName>
        <fullName evidence="5">Pentatricopeptide repeat-containing protein</fullName>
    </submittedName>
</protein>
<feature type="repeat" description="PPR" evidence="3">
    <location>
        <begin position="294"/>
        <end position="328"/>
    </location>
</feature>
<dbReference type="SUPFAM" id="SSF48452">
    <property type="entry name" value="TPR-like"/>
    <property type="match status" value="1"/>
</dbReference>
<feature type="repeat" description="PPR" evidence="3">
    <location>
        <begin position="329"/>
        <end position="363"/>
    </location>
</feature>
<keyword evidence="4" id="KW-0472">Membrane</keyword>
<organism evidence="5 6">
    <name type="scientific">Pyrus ussuriensis x Pyrus communis</name>
    <dbReference type="NCBI Taxonomy" id="2448454"/>
    <lineage>
        <taxon>Eukaryota</taxon>
        <taxon>Viridiplantae</taxon>
        <taxon>Streptophyta</taxon>
        <taxon>Embryophyta</taxon>
        <taxon>Tracheophyta</taxon>
        <taxon>Spermatophyta</taxon>
        <taxon>Magnoliopsida</taxon>
        <taxon>eudicotyledons</taxon>
        <taxon>Gunneridae</taxon>
        <taxon>Pentapetalae</taxon>
        <taxon>rosids</taxon>
        <taxon>fabids</taxon>
        <taxon>Rosales</taxon>
        <taxon>Rosaceae</taxon>
        <taxon>Amygdaloideae</taxon>
        <taxon>Maleae</taxon>
        <taxon>Pyrus</taxon>
    </lineage>
</organism>
<dbReference type="EMBL" id="SMOL01000781">
    <property type="protein sequence ID" value="KAB2596932.1"/>
    <property type="molecule type" value="Genomic_DNA"/>
</dbReference>
<evidence type="ECO:0000256" key="3">
    <source>
        <dbReference type="PROSITE-ProRule" id="PRU00708"/>
    </source>
</evidence>
<sequence>MLVQSIWCRTSPSLSSTASFFTITPLPLFFPSCLKHPGTFKFSASFTHSNLIKTRKEVKFTSPNDENTSVPSYPIAQTTGEELSGESYNNLISGFCRAGHIDKAMAVLAEMEALGVRPNSVSYAHLIEGLGSNGRTLEADVLFQEMICSGLRPRIRVYNVMLRGCLKKGLLELATRVLAVMGDLGVEKNEETFEILLDYYVSAGRLEDTWSMINEMKRKRFRLSSFVYSKVIGLYRDNGMWKKAMDIVGEIREMGMALDKQIFNSIIDTFGKYGELDEALEVFDKMKQEGLKPDITTFNSLIRWHCKAGNISKALELFTEMQEQGLYPDPKIFVTVISRLGEQGKWDMIQKTFENMKRRGHKKSGIIYAVLVDIYGQYGKFQDAQECISALKAEGLIPSANMFCVLANAYAQQGLCHQTVKVLQLMETEGIEPNVIMLNVLINAFGVAGRYLEALSIYHHIKESGFSPDVVTYTTLMKAFIRARKFDKVPEIYKEMERAGCTPDRKARQMLQVALMVLQQRICEVLSLSRATALITARSKMEKEANGSSPSTELGMESTASGLAIWEQIELSESYLVCSMYEEAASLASSILKPLSQHSQHLEADGDRFELYDMSESAGMVLVQSLKQLGRTSEILNELKPLFASVATIPVQVLLTGVCFYISEGHSLGIQEFLEEFLSSWSFVDEQYYVLASTEKFADNAKRSDEHFVLGVDKYVEVVEVYVLKLLGTILNDVKLATSWVETAELPEDRRQVLLRRLHSLHSVKATNSPQGSLSSSLEDNYDVEQIAVPAGYPKARYGGTVKKQTVFNLSKKLEPCVWWFRTITLKFGSARVVISNGKIVSGFLILLIYYILRRKQATIKRTIQRQALTMKKALVDLWQLAFSYQVNPLAAVQPLAAATQGGR</sequence>
<dbReference type="AlphaFoldDB" id="A0A5N5F6R6"/>
<dbReference type="Gene3D" id="1.25.40.10">
    <property type="entry name" value="Tetratricopeptide repeat domain"/>
    <property type="match status" value="4"/>
</dbReference>
<dbReference type="Pfam" id="PF13812">
    <property type="entry name" value="PPR_3"/>
    <property type="match status" value="2"/>
</dbReference>
<dbReference type="Pfam" id="PF13041">
    <property type="entry name" value="PPR_2"/>
    <property type="match status" value="3"/>
</dbReference>
<dbReference type="PANTHER" id="PTHR47936:SF1">
    <property type="entry name" value="PENTATRICOPEPTIDE REPEAT-CONTAINING PROTEIN GUN1, CHLOROPLASTIC"/>
    <property type="match status" value="1"/>
</dbReference>
<feature type="transmembrane region" description="Helical" evidence="4">
    <location>
        <begin position="833"/>
        <end position="853"/>
    </location>
</feature>
<dbReference type="NCBIfam" id="TIGR00756">
    <property type="entry name" value="PPR"/>
    <property type="match status" value="7"/>
</dbReference>
<comment type="similarity">
    <text evidence="1">Belongs to the PPR family. P subfamily.</text>
</comment>
<dbReference type="Proteomes" id="UP000327157">
    <property type="component" value="Chromosome 7"/>
</dbReference>
<feature type="repeat" description="PPR" evidence="3">
    <location>
        <begin position="189"/>
        <end position="223"/>
    </location>
</feature>
<dbReference type="SUPFAM" id="SSF81901">
    <property type="entry name" value="HCP-like"/>
    <property type="match status" value="1"/>
</dbReference>
<evidence type="ECO:0000256" key="2">
    <source>
        <dbReference type="ARBA" id="ARBA00022737"/>
    </source>
</evidence>
<keyword evidence="4" id="KW-1133">Transmembrane helix</keyword>
<feature type="repeat" description="PPR" evidence="3">
    <location>
        <begin position="469"/>
        <end position="503"/>
    </location>
</feature>
<gene>
    <name evidence="5" type="ORF">D8674_032382</name>
</gene>